<proteinExistence type="predicted"/>
<accession>A0A838CLJ9</accession>
<reference evidence="1 2" key="1">
    <citation type="submission" date="2020-05" db="EMBL/GenBank/DDBJ databases">
        <title>Descriptions of Corynebacterium xxxx sp. nov., Corynebacterium yyyy sp. nov. and Corynebacterium zzzz sp. nov.</title>
        <authorList>
            <person name="Zhang G."/>
        </authorList>
    </citation>
    <scope>NUCLEOTIDE SEQUENCE [LARGE SCALE GENOMIC DNA]</scope>
    <source>
        <strain evidence="2">zg-915</strain>
    </source>
</reference>
<dbReference type="EMBL" id="JABFEE010000006">
    <property type="protein sequence ID" value="MBA1835429.1"/>
    <property type="molecule type" value="Genomic_DNA"/>
</dbReference>
<evidence type="ECO:0000313" key="1">
    <source>
        <dbReference type="EMBL" id="MBA1835429.1"/>
    </source>
</evidence>
<comment type="caution">
    <text evidence="1">The sequence shown here is derived from an EMBL/GenBank/DDBJ whole genome shotgun (WGS) entry which is preliminary data.</text>
</comment>
<sequence length="68" mass="7373">MAPITPGDVARKTSESQARRLLGGFAPAVEDVERIFHHFDTQPTVTTSQTAALLTLAVVLTIQPEEEL</sequence>
<protein>
    <submittedName>
        <fullName evidence="1">Uncharacterized protein</fullName>
    </submittedName>
</protein>
<dbReference type="RefSeq" id="WP_181194796.1">
    <property type="nucleotide sequence ID" value="NZ_JABFEE010000006.1"/>
</dbReference>
<dbReference type="Proteomes" id="UP000581408">
    <property type="component" value="Unassembled WGS sequence"/>
</dbReference>
<dbReference type="AlphaFoldDB" id="A0A838CLJ9"/>
<name>A0A838CLJ9_9CORY</name>
<evidence type="ECO:0000313" key="2">
    <source>
        <dbReference type="Proteomes" id="UP000581408"/>
    </source>
</evidence>
<gene>
    <name evidence="1" type="ORF">HMC16_06795</name>
</gene>
<organism evidence="1 2">
    <name type="scientific">Corynebacterium wankanglinii</name>
    <dbReference type="NCBI Taxonomy" id="2735136"/>
    <lineage>
        <taxon>Bacteria</taxon>
        <taxon>Bacillati</taxon>
        <taxon>Actinomycetota</taxon>
        <taxon>Actinomycetes</taxon>
        <taxon>Mycobacteriales</taxon>
        <taxon>Corynebacteriaceae</taxon>
        <taxon>Corynebacterium</taxon>
    </lineage>
</organism>